<dbReference type="InterPro" id="IPR025285">
    <property type="entry name" value="DUF4145"/>
</dbReference>
<evidence type="ECO:0000259" key="2">
    <source>
        <dbReference type="Pfam" id="PF13643"/>
    </source>
</evidence>
<reference evidence="3 4" key="1">
    <citation type="submission" date="2019-11" db="EMBL/GenBank/DDBJ databases">
        <title>Agromyces kandeliae sp. nov., isolated from mangrove soil.</title>
        <authorList>
            <person name="Wang R."/>
        </authorList>
    </citation>
    <scope>NUCLEOTIDE SEQUENCE [LARGE SCALE GENOMIC DNA]</scope>
    <source>
        <strain evidence="3 4">Q22</strain>
    </source>
</reference>
<dbReference type="Pfam" id="PF13643">
    <property type="entry name" value="DUF4145"/>
    <property type="match status" value="1"/>
</dbReference>
<sequence length="288" mass="32389">MPPRRATPQQPTRRIETRPTARSVDSVRVSSQYRALRQLGKPIEDGVAWPRPMCPFCWEGHVAFSEPSTDEDSASKRARANEYWEPEWISGRFISAGRCDNPECEQTVKSFGVYSVGETTRHEIPQYSAFYRVEYLSPALKLLALPEDVPGDVDDAIERAERVLFLDPGLAATALRASVERFLTHVGIPSERDNGGFMTLDARLKEWKRQTGHDRAAALFLAVKWIGNRGTHEVSDLSVDDVIDGAEFIGEAFHALFTSPGLDARAQSVNERKGHPHKVLPHRRTRSR</sequence>
<evidence type="ECO:0000313" key="3">
    <source>
        <dbReference type="EMBL" id="MRX42122.1"/>
    </source>
</evidence>
<dbReference type="Proteomes" id="UP000476511">
    <property type="component" value="Unassembled WGS sequence"/>
</dbReference>
<organism evidence="3 4">
    <name type="scientific">Agromyces kandeliae</name>
    <dbReference type="NCBI Taxonomy" id="2666141"/>
    <lineage>
        <taxon>Bacteria</taxon>
        <taxon>Bacillati</taxon>
        <taxon>Actinomycetota</taxon>
        <taxon>Actinomycetes</taxon>
        <taxon>Micrococcales</taxon>
        <taxon>Microbacteriaceae</taxon>
        <taxon>Agromyces</taxon>
    </lineage>
</organism>
<feature type="region of interest" description="Disordered" evidence="1">
    <location>
        <begin position="269"/>
        <end position="288"/>
    </location>
</feature>
<comment type="caution">
    <text evidence="3">The sequence shown here is derived from an EMBL/GenBank/DDBJ whole genome shotgun (WGS) entry which is preliminary data.</text>
</comment>
<accession>A0A6L5QWB3</accession>
<feature type="compositionally biased region" description="Low complexity" evidence="1">
    <location>
        <begin position="1"/>
        <end position="12"/>
    </location>
</feature>
<evidence type="ECO:0000256" key="1">
    <source>
        <dbReference type="SAM" id="MobiDB-lite"/>
    </source>
</evidence>
<name>A0A6L5QWB3_9MICO</name>
<protein>
    <submittedName>
        <fullName evidence="3">DUF4145 domain-containing protein</fullName>
    </submittedName>
</protein>
<gene>
    <name evidence="3" type="ORF">GJR97_00100</name>
</gene>
<feature type="domain" description="DUF4145" evidence="2">
    <location>
        <begin position="159"/>
        <end position="248"/>
    </location>
</feature>
<evidence type="ECO:0000313" key="4">
    <source>
        <dbReference type="Proteomes" id="UP000476511"/>
    </source>
</evidence>
<dbReference type="EMBL" id="WKJD01000002">
    <property type="protein sequence ID" value="MRX42122.1"/>
    <property type="molecule type" value="Genomic_DNA"/>
</dbReference>
<feature type="region of interest" description="Disordered" evidence="1">
    <location>
        <begin position="1"/>
        <end position="27"/>
    </location>
</feature>
<feature type="compositionally biased region" description="Basic residues" evidence="1">
    <location>
        <begin position="274"/>
        <end position="288"/>
    </location>
</feature>
<dbReference type="AlphaFoldDB" id="A0A6L5QWB3"/>
<proteinExistence type="predicted"/>
<keyword evidence="4" id="KW-1185">Reference proteome</keyword>